<dbReference type="RefSeq" id="WP_042083583.1">
    <property type="nucleotide sequence ID" value="NZ_BKCN01000011.1"/>
</dbReference>
<comment type="caution">
    <text evidence="14">The sequence shown here is derived from an EMBL/GenBank/DDBJ whole genome shotgun (WGS) entry which is preliminary data.</text>
</comment>
<dbReference type="PANTHER" id="PTHR43071:SF1">
    <property type="entry name" value="2-AMINO-4-HYDROXY-6-HYDROXYMETHYLDIHYDROPTERIDINE PYROPHOSPHOKINASE"/>
    <property type="match status" value="1"/>
</dbReference>
<dbReference type="Pfam" id="PF01288">
    <property type="entry name" value="HPPK"/>
    <property type="match status" value="1"/>
</dbReference>
<evidence type="ECO:0000256" key="9">
    <source>
        <dbReference type="ARBA" id="ARBA00022909"/>
    </source>
</evidence>
<dbReference type="SUPFAM" id="SSF55083">
    <property type="entry name" value="6-hydroxymethyl-7,8-dihydropterin pyrophosphokinase, HPPK"/>
    <property type="match status" value="1"/>
</dbReference>
<dbReference type="AlphaFoldDB" id="A0A5A7NA05"/>
<dbReference type="EMBL" id="BKCN01000011">
    <property type="protein sequence ID" value="GER04564.1"/>
    <property type="molecule type" value="Genomic_DNA"/>
</dbReference>
<keyword evidence="6" id="KW-0547">Nucleotide-binding</keyword>
<evidence type="ECO:0000313" key="14">
    <source>
        <dbReference type="EMBL" id="GER04564.1"/>
    </source>
</evidence>
<reference evidence="14 15" key="1">
    <citation type="submission" date="2019-09" db="EMBL/GenBank/DDBJ databases">
        <title>NBRP : Genome information of microbial organism related human and environment.</title>
        <authorList>
            <person name="Hattori M."/>
            <person name="Oshima K."/>
            <person name="Inaba H."/>
            <person name="Suda W."/>
            <person name="Sakamoto M."/>
            <person name="Iino T."/>
            <person name="Kitahara M."/>
            <person name="Oshida Y."/>
            <person name="Iida T."/>
            <person name="Kudo T."/>
            <person name="Itoh T."/>
            <person name="Ohkuma M."/>
        </authorList>
    </citation>
    <scope>NUCLEOTIDE SEQUENCE [LARGE SCALE GENOMIC DNA]</scope>
    <source>
        <strain evidence="14 15">Q-1</strain>
    </source>
</reference>
<proteinExistence type="inferred from homology"/>
<keyword evidence="9" id="KW-0289">Folate biosynthesis</keyword>
<evidence type="ECO:0000259" key="13">
    <source>
        <dbReference type="Pfam" id="PF01288"/>
    </source>
</evidence>
<dbReference type="GO" id="GO:0003848">
    <property type="term" value="F:2-amino-4-hydroxy-6-hydroxymethyldihydropteridine diphosphokinase activity"/>
    <property type="evidence" value="ECO:0007669"/>
    <property type="project" value="UniProtKB-EC"/>
</dbReference>
<evidence type="ECO:0000256" key="8">
    <source>
        <dbReference type="ARBA" id="ARBA00022840"/>
    </source>
</evidence>
<dbReference type="PANTHER" id="PTHR43071">
    <property type="entry name" value="2-AMINO-4-HYDROXY-6-HYDROXYMETHYLDIHYDROPTERIDINE PYROPHOSPHOKINASE"/>
    <property type="match status" value="1"/>
</dbReference>
<dbReference type="EC" id="2.7.6.3" evidence="3"/>
<dbReference type="GO" id="GO:0016301">
    <property type="term" value="F:kinase activity"/>
    <property type="evidence" value="ECO:0007669"/>
    <property type="project" value="UniProtKB-KW"/>
</dbReference>
<feature type="domain" description="7,8-dihydro-6-hydroxymethylpterin-pyrophosphokinase" evidence="13">
    <location>
        <begin position="3"/>
        <end position="148"/>
    </location>
</feature>
<keyword evidence="8" id="KW-0067">ATP-binding</keyword>
<comment type="function">
    <text evidence="10">Catalyzes the transfer of pyrophosphate from adenosine triphosphate (ATP) to 6-hydroxymethyl-7,8-dihydropterin, an enzymatic step in folate biosynthesis pathway.</text>
</comment>
<evidence type="ECO:0000256" key="6">
    <source>
        <dbReference type="ARBA" id="ARBA00022741"/>
    </source>
</evidence>
<evidence type="ECO:0000313" key="15">
    <source>
        <dbReference type="Proteomes" id="UP000324996"/>
    </source>
</evidence>
<evidence type="ECO:0000256" key="4">
    <source>
        <dbReference type="ARBA" id="ARBA00016218"/>
    </source>
</evidence>
<evidence type="ECO:0000256" key="11">
    <source>
        <dbReference type="ARBA" id="ARBA00029766"/>
    </source>
</evidence>
<evidence type="ECO:0000256" key="7">
    <source>
        <dbReference type="ARBA" id="ARBA00022777"/>
    </source>
</evidence>
<dbReference type="Proteomes" id="UP000324996">
    <property type="component" value="Unassembled WGS sequence"/>
</dbReference>
<dbReference type="Gene3D" id="3.30.70.560">
    <property type="entry name" value="7,8-Dihydro-6-hydroxymethylpterin-pyrophosphokinase HPPK"/>
    <property type="match status" value="1"/>
</dbReference>
<keyword evidence="15" id="KW-1185">Reference proteome</keyword>
<evidence type="ECO:0000256" key="12">
    <source>
        <dbReference type="ARBA" id="ARBA00033413"/>
    </source>
</evidence>
<evidence type="ECO:0000256" key="3">
    <source>
        <dbReference type="ARBA" id="ARBA00013253"/>
    </source>
</evidence>
<dbReference type="CDD" id="cd00483">
    <property type="entry name" value="HPPK"/>
    <property type="match status" value="1"/>
</dbReference>
<keyword evidence="7" id="KW-0418">Kinase</keyword>
<evidence type="ECO:0000256" key="10">
    <source>
        <dbReference type="ARBA" id="ARBA00029409"/>
    </source>
</evidence>
<sequence length="173" mass="19418">MIYIGLGSNLTTIAGNPANTIITTLSILRDFGINVEKKSSLYESAPIGPKDQPSYINAAARIQWVDTPQALMHRLHEVENHFARQRDVRWQARTLDLDLLDMDGMILPDSKAWEQASTSHAAPQSLILPHPHLHERRFVLQPLLEIAPDWQHPILGSGQKLLRGLGDQSVLRL</sequence>
<accession>A0A5A7NA05</accession>
<organism evidence="14 15">
    <name type="scientific">Iodidimonas nitroreducens</name>
    <dbReference type="NCBI Taxonomy" id="1236968"/>
    <lineage>
        <taxon>Bacteria</taxon>
        <taxon>Pseudomonadati</taxon>
        <taxon>Pseudomonadota</taxon>
        <taxon>Alphaproteobacteria</taxon>
        <taxon>Iodidimonadales</taxon>
        <taxon>Iodidimonadaceae</taxon>
        <taxon>Iodidimonas</taxon>
    </lineage>
</organism>
<dbReference type="InterPro" id="IPR035907">
    <property type="entry name" value="Hppk_sf"/>
</dbReference>
<dbReference type="UniPathway" id="UPA00077">
    <property type="reaction ID" value="UER00155"/>
</dbReference>
<dbReference type="GO" id="GO:0046656">
    <property type="term" value="P:folic acid biosynthetic process"/>
    <property type="evidence" value="ECO:0007669"/>
    <property type="project" value="UniProtKB-KW"/>
</dbReference>
<dbReference type="NCBIfam" id="TIGR01498">
    <property type="entry name" value="folK"/>
    <property type="match status" value="1"/>
</dbReference>
<dbReference type="GO" id="GO:0005524">
    <property type="term" value="F:ATP binding"/>
    <property type="evidence" value="ECO:0007669"/>
    <property type="project" value="UniProtKB-KW"/>
</dbReference>
<name>A0A5A7NA05_9PROT</name>
<evidence type="ECO:0000256" key="2">
    <source>
        <dbReference type="ARBA" id="ARBA00005810"/>
    </source>
</evidence>
<gene>
    <name evidence="14" type="ORF">JCM17846_22460</name>
</gene>
<dbReference type="GO" id="GO:0046654">
    <property type="term" value="P:tetrahydrofolate biosynthetic process"/>
    <property type="evidence" value="ECO:0007669"/>
    <property type="project" value="UniProtKB-UniPathway"/>
</dbReference>
<comment type="pathway">
    <text evidence="1">Cofactor biosynthesis; tetrahydrofolate biosynthesis; 2-amino-4-hydroxy-6-hydroxymethyl-7,8-dihydropteridine diphosphate from 7,8-dihydroneopterin triphosphate: step 4/4.</text>
</comment>
<keyword evidence="5" id="KW-0808">Transferase</keyword>
<comment type="similarity">
    <text evidence="2">Belongs to the HPPK family.</text>
</comment>
<evidence type="ECO:0000256" key="1">
    <source>
        <dbReference type="ARBA" id="ARBA00005051"/>
    </source>
</evidence>
<dbReference type="InterPro" id="IPR000550">
    <property type="entry name" value="Hppk"/>
</dbReference>
<protein>
    <recommendedName>
        <fullName evidence="4">2-amino-4-hydroxy-6-hydroxymethyldihydropteridine pyrophosphokinase</fullName>
        <ecNumber evidence="3">2.7.6.3</ecNumber>
    </recommendedName>
    <alternativeName>
        <fullName evidence="11">6-hydroxymethyl-7,8-dihydropterin pyrophosphokinase</fullName>
    </alternativeName>
    <alternativeName>
        <fullName evidence="12">7,8-dihydro-6-hydroxymethylpterin-pyrophosphokinase</fullName>
    </alternativeName>
</protein>
<evidence type="ECO:0000256" key="5">
    <source>
        <dbReference type="ARBA" id="ARBA00022679"/>
    </source>
</evidence>